<accession>A0A6V7QHS3</accession>
<gene>
    <name evidence="2" type="ORF">CB5_LOCUS25567</name>
</gene>
<protein>
    <recommendedName>
        <fullName evidence="1">HAT C-terminal dimerisation domain-containing protein</fullName>
    </recommendedName>
</protein>
<evidence type="ECO:0000313" key="2">
    <source>
        <dbReference type="EMBL" id="CAD1842356.1"/>
    </source>
</evidence>
<dbReference type="InterPro" id="IPR012337">
    <property type="entry name" value="RNaseH-like_sf"/>
</dbReference>
<dbReference type="EMBL" id="LR862136">
    <property type="protein sequence ID" value="CAD1842356.1"/>
    <property type="molecule type" value="Genomic_DNA"/>
</dbReference>
<feature type="domain" description="HAT C-terminal dimerisation" evidence="1">
    <location>
        <begin position="3"/>
        <end position="70"/>
    </location>
</feature>
<organism evidence="2">
    <name type="scientific">Ananas comosus var. bracteatus</name>
    <name type="common">red pineapple</name>
    <dbReference type="NCBI Taxonomy" id="296719"/>
    <lineage>
        <taxon>Eukaryota</taxon>
        <taxon>Viridiplantae</taxon>
        <taxon>Streptophyta</taxon>
        <taxon>Embryophyta</taxon>
        <taxon>Tracheophyta</taxon>
        <taxon>Spermatophyta</taxon>
        <taxon>Magnoliopsida</taxon>
        <taxon>Liliopsida</taxon>
        <taxon>Poales</taxon>
        <taxon>Bromeliaceae</taxon>
        <taxon>Bromelioideae</taxon>
        <taxon>Ananas</taxon>
    </lineage>
</organism>
<evidence type="ECO:0000259" key="1">
    <source>
        <dbReference type="Pfam" id="PF05699"/>
    </source>
</evidence>
<dbReference type="PANTHER" id="PTHR23272:SF184">
    <property type="entry name" value="OS03G0311250 PROTEIN"/>
    <property type="match status" value="1"/>
</dbReference>
<dbReference type="GO" id="GO:0046983">
    <property type="term" value="F:protein dimerization activity"/>
    <property type="evidence" value="ECO:0007669"/>
    <property type="project" value="InterPro"/>
</dbReference>
<dbReference type="InterPro" id="IPR008906">
    <property type="entry name" value="HATC_C_dom"/>
</dbReference>
<dbReference type="Pfam" id="PF05699">
    <property type="entry name" value="Dimer_Tnp_hAT"/>
    <property type="match status" value="1"/>
</dbReference>
<dbReference type="PANTHER" id="PTHR23272">
    <property type="entry name" value="BED FINGER-RELATED"/>
    <property type="match status" value="1"/>
</dbReference>
<name>A0A6V7QHS3_ANACO</name>
<sequence>MEDFDILGWWRNNGLKYPTLQLIARDILAIPVSTVASESAFSIGGRIVNPNRNRLTSETLEALMCARNWLWAELEVSPSGKVGDVEAEPTGNFVVVLTPLFPQSRDRASRRATEVKISRLSQRPPKLGFIL</sequence>
<dbReference type="SUPFAM" id="SSF53098">
    <property type="entry name" value="Ribonuclease H-like"/>
    <property type="match status" value="1"/>
</dbReference>
<dbReference type="AlphaFoldDB" id="A0A6V7QHS3"/>
<proteinExistence type="predicted"/>
<reference evidence="2" key="1">
    <citation type="submission" date="2020-07" db="EMBL/GenBank/DDBJ databases">
        <authorList>
            <person name="Lin J."/>
        </authorList>
    </citation>
    <scope>NUCLEOTIDE SEQUENCE</scope>
</reference>